<feature type="compositionally biased region" description="Basic and acidic residues" evidence="2">
    <location>
        <begin position="318"/>
        <end position="334"/>
    </location>
</feature>
<dbReference type="GO" id="GO:0005814">
    <property type="term" value="C:centriole"/>
    <property type="evidence" value="ECO:0007669"/>
    <property type="project" value="TreeGrafter"/>
</dbReference>
<feature type="region of interest" description="Disordered" evidence="2">
    <location>
        <begin position="1"/>
        <end position="37"/>
    </location>
</feature>
<feature type="coiled-coil region" evidence="1">
    <location>
        <begin position="715"/>
        <end position="742"/>
    </location>
</feature>
<name>A0A6P8GQA4_CLUHA</name>
<feature type="region of interest" description="Disordered" evidence="2">
    <location>
        <begin position="90"/>
        <end position="167"/>
    </location>
</feature>
<dbReference type="GO" id="GO:0000922">
    <property type="term" value="C:spindle pole"/>
    <property type="evidence" value="ECO:0007669"/>
    <property type="project" value="TreeGrafter"/>
</dbReference>
<sequence length="887" mass="102464">MESSSESETFERARKHRSRGRETQRRRNVSHDKTDADVAISEKIDTLASTLQDTSHNLHRVDQMLGQYREHTDDQAEAMATLRDSLEESIQQLQGQRLRRAPASHSASFSTLHSSDLEDGSTSDGLRYCPTSPLKDYGSSETGSRRRSRSATVRFRDSGQTEDIHGLHQSLRDLRSDQLRMAGDINREIHRRNRSEVGTKRTLENLNGRLRASQKEDPVSLRVEQRLQEIEKGIHSERQAIPERQRPQLHKPSHFQQREGELEMARRKLEQSEGGRDALLQQVEDMRAQLLRTEKERVELKQQVARLFAQRNETSGQEEGRRDGGGVADRVKLEREAPDLRGQLDRISSLSDLEELKRVLERKDREKAQLSSQVESLSLDLEHREQRQRQMLGQLRQIQSRSEEGASERERAQAQLAESERRREELRARAQEAVRQWKSRCRRLEGELQELRGQAKQDPDKAQQEVKERENAQTQLRAVAMQAEGARRELAEVLGHLAQREEELRCGNLERQRLEREASEVRHASRALQEEAQRQSALQAEVATEREQARVLRTKLGRMKEECARLTEAQSAREEAHGQLLRKQQALKAELEDKAQALSRAEERWRGADGIATEMRGRLTQLETELPSILQAVGEHIHTACLSLSTDAHDKLKAISQSPGLQKDPHRWLAETKTKLQWLSEELRERGDGERRVRRHLQQSREQLKALRLGREQEQHSLLQRLSQQEHQLQQLTKDKRDLQERNCRKDEEMRSLQDKILDLEMSTRLALDHLESVPDKPKLMENFKDLEESQRQREAVEQRYSKYKEIVGDLQHRLEESKRKIQEYRGEKLDATSRSLHLAGLSSSLREHGSFLSSTLISSTALAPPRRLGSPELDSLISTVQQRGGV</sequence>
<dbReference type="Proteomes" id="UP000515152">
    <property type="component" value="Chromosome 15"/>
</dbReference>
<dbReference type="PANTHER" id="PTHR46657">
    <property type="entry name" value="CENTROSOMAL PROTEIN OF 128 KDA"/>
    <property type="match status" value="1"/>
</dbReference>
<dbReference type="PANTHER" id="PTHR46657:SF1">
    <property type="entry name" value="CENTROSOMAL PROTEIN OF 128 KDA"/>
    <property type="match status" value="1"/>
</dbReference>
<feature type="region of interest" description="Disordered" evidence="2">
    <location>
        <begin position="390"/>
        <end position="420"/>
    </location>
</feature>
<accession>A0A6P8GQA4</accession>
<protein>
    <submittedName>
        <fullName evidence="4">Centrosomal protein of 128 kDa isoform X3</fullName>
    </submittedName>
</protein>
<dbReference type="RefSeq" id="XP_031437597.1">
    <property type="nucleotide sequence ID" value="XM_031581737.1"/>
</dbReference>
<feature type="coiled-coil region" evidence="1">
    <location>
        <begin position="262"/>
        <end position="310"/>
    </location>
</feature>
<dbReference type="GeneID" id="105889652"/>
<evidence type="ECO:0000313" key="3">
    <source>
        <dbReference type="Proteomes" id="UP000515152"/>
    </source>
</evidence>
<reference evidence="4" key="1">
    <citation type="submission" date="2025-08" db="UniProtKB">
        <authorList>
            <consortium name="RefSeq"/>
        </authorList>
    </citation>
    <scope>IDENTIFICATION</scope>
</reference>
<feature type="compositionally biased region" description="Low complexity" evidence="2">
    <location>
        <begin position="390"/>
        <end position="400"/>
    </location>
</feature>
<dbReference type="InterPro" id="IPR026652">
    <property type="entry name" value="CEP128"/>
</dbReference>
<gene>
    <name evidence="4" type="primary">LOC105889652</name>
</gene>
<evidence type="ECO:0000313" key="4">
    <source>
        <dbReference type="RefSeq" id="XP_031437597.1"/>
    </source>
</evidence>
<keyword evidence="3" id="KW-1185">Reference proteome</keyword>
<proteinExistence type="predicted"/>
<feature type="compositionally biased region" description="Basic and acidic residues" evidence="2">
    <location>
        <begin position="154"/>
        <end position="167"/>
    </location>
</feature>
<evidence type="ECO:0000256" key="2">
    <source>
        <dbReference type="SAM" id="MobiDB-lite"/>
    </source>
</evidence>
<keyword evidence="1" id="KW-0175">Coiled coil</keyword>
<feature type="coiled-coil region" evidence="1">
    <location>
        <begin position="780"/>
        <end position="835"/>
    </location>
</feature>
<organism evidence="3 4">
    <name type="scientific">Clupea harengus</name>
    <name type="common">Atlantic herring</name>
    <dbReference type="NCBI Taxonomy" id="7950"/>
    <lineage>
        <taxon>Eukaryota</taxon>
        <taxon>Metazoa</taxon>
        <taxon>Chordata</taxon>
        <taxon>Craniata</taxon>
        <taxon>Vertebrata</taxon>
        <taxon>Euteleostomi</taxon>
        <taxon>Actinopterygii</taxon>
        <taxon>Neopterygii</taxon>
        <taxon>Teleostei</taxon>
        <taxon>Clupei</taxon>
        <taxon>Clupeiformes</taxon>
        <taxon>Clupeoidei</taxon>
        <taxon>Clupeidae</taxon>
        <taxon>Clupea</taxon>
    </lineage>
</organism>
<feature type="compositionally biased region" description="Low complexity" evidence="2">
    <location>
        <begin position="103"/>
        <end position="114"/>
    </location>
</feature>
<feature type="compositionally biased region" description="Basic and acidic residues" evidence="2">
    <location>
        <begin position="20"/>
        <end position="37"/>
    </location>
</feature>
<dbReference type="AlphaFoldDB" id="A0A6P8GQA4"/>
<feature type="region of interest" description="Disordered" evidence="2">
    <location>
        <begin position="311"/>
        <end position="334"/>
    </location>
</feature>
<feature type="compositionally biased region" description="Basic and acidic residues" evidence="2">
    <location>
        <begin position="401"/>
        <end position="420"/>
    </location>
</feature>
<evidence type="ECO:0000256" key="1">
    <source>
        <dbReference type="SAM" id="Coils"/>
    </source>
</evidence>